<dbReference type="Gene3D" id="1.25.40.10">
    <property type="entry name" value="Tetratricopeptide repeat domain"/>
    <property type="match status" value="6"/>
</dbReference>
<evidence type="ECO:0000256" key="3">
    <source>
        <dbReference type="PROSITE-ProRule" id="PRU00339"/>
    </source>
</evidence>
<evidence type="ECO:0008006" key="6">
    <source>
        <dbReference type="Google" id="ProtNLM"/>
    </source>
</evidence>
<keyword evidence="1" id="KW-0677">Repeat</keyword>
<keyword evidence="2 3" id="KW-0802">TPR repeat</keyword>
<evidence type="ECO:0000256" key="1">
    <source>
        <dbReference type="ARBA" id="ARBA00022737"/>
    </source>
</evidence>
<dbReference type="GO" id="GO:0055087">
    <property type="term" value="C:Ski complex"/>
    <property type="evidence" value="ECO:0007669"/>
    <property type="project" value="InterPro"/>
</dbReference>
<dbReference type="PROSITE" id="PS50005">
    <property type="entry name" value="TPR"/>
    <property type="match status" value="1"/>
</dbReference>
<dbReference type="Pfam" id="PF13432">
    <property type="entry name" value="TPR_16"/>
    <property type="match status" value="1"/>
</dbReference>
<dbReference type="InterPro" id="IPR011990">
    <property type="entry name" value="TPR-like_helical_dom_sf"/>
</dbReference>
<feature type="repeat" description="TPR" evidence="3">
    <location>
        <begin position="530"/>
        <end position="563"/>
    </location>
</feature>
<name>A0A8J4PRX6_9MYCE</name>
<proteinExistence type="predicted"/>
<dbReference type="GO" id="GO:0034044">
    <property type="term" value="C:exomer complex"/>
    <property type="evidence" value="ECO:0007669"/>
    <property type="project" value="UniProtKB-ARBA"/>
</dbReference>
<evidence type="ECO:0000313" key="5">
    <source>
        <dbReference type="Proteomes" id="UP000695562"/>
    </source>
</evidence>
<accession>A0A8J4PRX6</accession>
<dbReference type="OrthoDB" id="421075at2759"/>
<keyword evidence="5" id="KW-1185">Reference proteome</keyword>
<dbReference type="InterPro" id="IPR019734">
    <property type="entry name" value="TPR_rpt"/>
</dbReference>
<dbReference type="GO" id="GO:0006893">
    <property type="term" value="P:Golgi to plasma membrane transport"/>
    <property type="evidence" value="ECO:0007669"/>
    <property type="project" value="UniProtKB-ARBA"/>
</dbReference>
<reference evidence="4" key="1">
    <citation type="submission" date="2020-01" db="EMBL/GenBank/DDBJ databases">
        <title>Development of genomics and gene disruption for Polysphondylium violaceum indicates a role for the polyketide synthase stlB in stalk morphogenesis.</title>
        <authorList>
            <person name="Narita B."/>
            <person name="Kawabe Y."/>
            <person name="Kin K."/>
            <person name="Saito T."/>
            <person name="Gibbs R."/>
            <person name="Kuspa A."/>
            <person name="Muzny D."/>
            <person name="Queller D."/>
            <person name="Richards S."/>
            <person name="Strassman J."/>
            <person name="Sucgang R."/>
            <person name="Worley K."/>
            <person name="Schaap P."/>
        </authorList>
    </citation>
    <scope>NUCLEOTIDE SEQUENCE</scope>
    <source>
        <strain evidence="4">QSvi11</strain>
    </source>
</reference>
<gene>
    <name evidence="4" type="ORF">CYY_006061</name>
</gene>
<dbReference type="InterPro" id="IPR015374">
    <property type="entry name" value="ChAPs"/>
</dbReference>
<dbReference type="Proteomes" id="UP000695562">
    <property type="component" value="Unassembled WGS sequence"/>
</dbReference>
<evidence type="ECO:0000313" key="4">
    <source>
        <dbReference type="EMBL" id="KAF2072623.1"/>
    </source>
</evidence>
<protein>
    <recommendedName>
        <fullName evidence="6">Tetratricopeptide-like helical domain-containing protein</fullName>
    </recommendedName>
</protein>
<dbReference type="GO" id="GO:0006401">
    <property type="term" value="P:RNA catabolic process"/>
    <property type="evidence" value="ECO:0007669"/>
    <property type="project" value="InterPro"/>
</dbReference>
<dbReference type="Pfam" id="PF09295">
    <property type="entry name" value="ChAPs"/>
    <property type="match status" value="1"/>
</dbReference>
<dbReference type="Pfam" id="PF13174">
    <property type="entry name" value="TPR_6"/>
    <property type="match status" value="1"/>
</dbReference>
<sequence length="1694" mass="192480">MDYIKQCLKDAKEAIEKKDFTKALEICTDVLRYDDKNFNVFLFIGLSNYNLDRYPASEKGYLSASKLNPSSPFPLRGLIDLYTKTSEYEKLVMTINDIIPLISDASKKKEMYIKLLQYYSNPNLVLTNVPNRYSDGINIINKFVLPEIKQEEVDQLWKLYDQLENFTYLDYSQRFKTATEEIMKSKNIPIINPAKAHVIGAPTHTPEQKIEKEKIDNQVDSELLQSLNLELYKDILFNHTGVQEYVDKNIHTNESIRIVLERMYSNYIQFLFKLRNCCSNTEEVGQEIYRCCIDMKSRCDNPCFALETLICLYEENGSLVDDKQLTEVSQVLHNKHNNKGLGWIGVGYCAVYLNKEYGNESKAMLEKGLNSTPESILGFKGLAKWYQESNNGGALDRVVTAVAKGLQVAQTKTSRMGDIYSDISLSLQMILVETYTSSCENEKATKLLLSLLEKSPNNPQILFELAKLYFDTKNYQQAKQHLSKLENIDDQAYKQLAHIYLGWIAVVDSDGDINSALSMIQTTMSSQETALGLYVLGLVYKKMDKKTEATQSFLKSAKLNPNYSSTFSQLASLYRGVDNERSKKCYQKAISLDILNQDAGLSLADIYVEAGQISLAVSLYKEITTHCLANRKQFPVNVVLCSWAFYRLALYQMDNSQLEDSANCFLNAIKGDSNNAAYWRGLGEAYRRQTKYIASLKALKKAEEIVCSSSAAPELHFQIASLDYTMGLYQDAVYEFEQVLKSIPHHVPTLKGLAQCQLDLAKDHHKAKSFNQAATCLMAAEKSIKMALDDQKSFDSCWKLLGDISTFYIYLPSTSPDYSFNALEKLVQGSEAYIQCVKIRSNAASLYDLSLNYYYQTLYLLNKDQQEQQDNASKLSIKCITQALNIEPNDARLWNAMGVVLMDRYPLQSQHAFIKSIQLDSSKPQPYNNLALLYLQHGFVDQANSALMIAKSNNPDSVVSWSIQGLIHEIKSLYGVEYLEMAKNDYHHIAIALESTPVGEALLGYGISCFMNQQYDIAYSILYKFIELYPTSIDGHNYLSLVYENQRSYPEAIQHLHRAIQLVSNQKDKKSICKQYTNQTSSSIGSLFVSNQTTANLTPSLGESNLIELSYQDKLKLLSINLSRCQYLNGQYKESLETIKPFGDVSTANVFGNSLLLEITGLNHYHLGNIDQAIDFIKKSISIMDNLSKQEEMNTDRKLDLSLLLAKLMYRKKAADIKSIDALIIPILLSKNKNNQEKLWFFLASIYIIAKDYNKAIDVLGKAEESGVLSSQLFFLKSSVYIIQGKQDVARRHLLKSVHMYPHDPLTWTKLAQTEMNFPSDPSPLPNSLMGHASIAKENSNDIINDNSIYETLARSQLSRVASPYLVSLNQSISSLKRIVHTNPTLYMPWYYLQNALYYKSIYSNDIQDYQATQSCYNIVMSKHLTDATKYPTTVQAFEFSQSLIHLKLSATLDQPNFIALFDKLLVQHKDCLENKVELLLIKAKHYQDVSQYKQAIQVYKEALACSQSTLSIYHNLSFIYEKMNNFEASLLCLNQCLSLITHNDQETGDDSQIGIYSTTIAKIARIHILQRKFRDASKLVDSALSKQSKQPNSTLLLIKAISILHQSKPTSNNVKQFTNDMVQCNQLLSDSISSNSKLTLAHYYKSITLLNLKQYKSVSQLLQEELLISPHLEKDTQNVFEKLKVSLSQQQQQ</sequence>
<organism evidence="4 5">
    <name type="scientific">Polysphondylium violaceum</name>
    <dbReference type="NCBI Taxonomy" id="133409"/>
    <lineage>
        <taxon>Eukaryota</taxon>
        <taxon>Amoebozoa</taxon>
        <taxon>Evosea</taxon>
        <taxon>Eumycetozoa</taxon>
        <taxon>Dictyostelia</taxon>
        <taxon>Dictyosteliales</taxon>
        <taxon>Dictyosteliaceae</taxon>
        <taxon>Polysphondylium</taxon>
    </lineage>
</organism>
<dbReference type="Pfam" id="PF13181">
    <property type="entry name" value="TPR_8"/>
    <property type="match status" value="2"/>
</dbReference>
<evidence type="ECO:0000256" key="2">
    <source>
        <dbReference type="ARBA" id="ARBA00022803"/>
    </source>
</evidence>
<dbReference type="EMBL" id="AJWJ01000263">
    <property type="protein sequence ID" value="KAF2072623.1"/>
    <property type="molecule type" value="Genomic_DNA"/>
</dbReference>
<dbReference type="SUPFAM" id="SSF48452">
    <property type="entry name" value="TPR-like"/>
    <property type="match status" value="4"/>
</dbReference>
<dbReference type="InterPro" id="IPR039226">
    <property type="entry name" value="Ski3/TTC37"/>
</dbReference>
<dbReference type="PANTHER" id="PTHR15704">
    <property type="entry name" value="SUPERKILLER 3 PROTEIN-RELATED"/>
    <property type="match status" value="1"/>
</dbReference>
<dbReference type="Pfam" id="PF14559">
    <property type="entry name" value="TPR_19"/>
    <property type="match status" value="1"/>
</dbReference>
<comment type="caution">
    <text evidence="4">The sequence shown here is derived from an EMBL/GenBank/DDBJ whole genome shotgun (WGS) entry which is preliminary data.</text>
</comment>
<dbReference type="PANTHER" id="PTHR15704:SF7">
    <property type="entry name" value="SUPERKILLER COMPLEX PROTEIN 3"/>
    <property type="match status" value="1"/>
</dbReference>
<dbReference type="SMART" id="SM00028">
    <property type="entry name" value="TPR"/>
    <property type="match status" value="17"/>
</dbReference>